<sequence length="217" mass="23925">MRMSILALLAAIALVTTSEATISPKTAILPTSSVTVESHTTNRFLRAATIADQDDEERVLPAIKKLARADAFNKKAELLAKHQTWIAKGMSVDDAFNAYKLQNKGRAIFGSDDVVDWAKFVKIEAGKENVGVKVLESLQKQYSDVVLARMIQSATTSSNPRVSKLATKVQTAQFTKWKNNLVGLKDVKKNLKAQVDAEAWSTVNRDLVKAYEIFRAS</sequence>
<keyword evidence="3 5" id="KW-0964">Secreted</keyword>
<protein>
    <recommendedName>
        <fullName evidence="5">RxLR effector protein</fullName>
    </recommendedName>
</protein>
<comment type="function">
    <text evidence="5">Effector that suppresses plant defense responses during pathogen infection.</text>
</comment>
<proteinExistence type="inferred from homology"/>
<dbReference type="Pfam" id="PF16810">
    <property type="entry name" value="RXLR"/>
    <property type="match status" value="1"/>
</dbReference>
<dbReference type="InterPro" id="IPR031825">
    <property type="entry name" value="RXLR"/>
</dbReference>
<dbReference type="Proteomes" id="UP000052943">
    <property type="component" value="Unassembled WGS sequence"/>
</dbReference>
<evidence type="ECO:0000256" key="5">
    <source>
        <dbReference type="RuleBase" id="RU367124"/>
    </source>
</evidence>
<organism evidence="6 7">
    <name type="scientific">Phytophthora nicotianae</name>
    <name type="common">Potato buckeye rot agent</name>
    <name type="synonym">Phytophthora parasitica</name>
    <dbReference type="NCBI Taxonomy" id="4792"/>
    <lineage>
        <taxon>Eukaryota</taxon>
        <taxon>Sar</taxon>
        <taxon>Stramenopiles</taxon>
        <taxon>Oomycota</taxon>
        <taxon>Peronosporomycetes</taxon>
        <taxon>Peronosporales</taxon>
        <taxon>Peronosporaceae</taxon>
        <taxon>Phytophthora</taxon>
    </lineage>
</organism>
<gene>
    <name evidence="6" type="ORF">AM587_10005277</name>
</gene>
<feature type="signal peptide" evidence="5">
    <location>
        <begin position="1"/>
        <end position="20"/>
    </location>
</feature>
<dbReference type="AlphaFoldDB" id="A0A0W8C4E9"/>
<comment type="similarity">
    <text evidence="2 5">Belongs to the RxLR effector family.</text>
</comment>
<evidence type="ECO:0000256" key="3">
    <source>
        <dbReference type="ARBA" id="ARBA00022525"/>
    </source>
</evidence>
<evidence type="ECO:0000313" key="6">
    <source>
        <dbReference type="EMBL" id="KUF78963.1"/>
    </source>
</evidence>
<dbReference type="EMBL" id="LNFO01005046">
    <property type="protein sequence ID" value="KUF78963.1"/>
    <property type="molecule type" value="Genomic_DNA"/>
</dbReference>
<reference evidence="6 7" key="1">
    <citation type="submission" date="2015-11" db="EMBL/GenBank/DDBJ databases">
        <title>Genomes and virulence difference between two physiological races of Phytophthora nicotianae.</title>
        <authorList>
            <person name="Liu H."/>
            <person name="Ma X."/>
            <person name="Yu H."/>
            <person name="Fang D."/>
            <person name="Li Y."/>
            <person name="Wang X."/>
            <person name="Wang W."/>
            <person name="Dong Y."/>
            <person name="Xiao B."/>
        </authorList>
    </citation>
    <scope>NUCLEOTIDE SEQUENCE [LARGE SCALE GENOMIC DNA]</scope>
    <source>
        <strain evidence="7">race 0</strain>
    </source>
</reference>
<evidence type="ECO:0000256" key="4">
    <source>
        <dbReference type="ARBA" id="ARBA00022729"/>
    </source>
</evidence>
<comment type="caution">
    <text evidence="6">The sequence shown here is derived from an EMBL/GenBank/DDBJ whole genome shotgun (WGS) entry which is preliminary data.</text>
</comment>
<comment type="subcellular location">
    <subcellularLocation>
        <location evidence="1 5">Secreted</location>
    </subcellularLocation>
</comment>
<name>A0A0W8C4E9_PHYNI</name>
<feature type="chain" id="PRO_5044970102" description="RxLR effector protein" evidence="5">
    <location>
        <begin position="21"/>
        <end position="217"/>
    </location>
</feature>
<comment type="domain">
    <text evidence="5">The RxLR-dEER motif acts to carry the protein into the host cell cytoplasm through binding to cell surface phosphatidylinositol-3-phosphate.</text>
</comment>
<accession>A0A0W8C4E9</accession>
<evidence type="ECO:0000256" key="1">
    <source>
        <dbReference type="ARBA" id="ARBA00004613"/>
    </source>
</evidence>
<evidence type="ECO:0000256" key="2">
    <source>
        <dbReference type="ARBA" id="ARBA00010400"/>
    </source>
</evidence>
<keyword evidence="4 5" id="KW-0732">Signal</keyword>
<evidence type="ECO:0000313" key="7">
    <source>
        <dbReference type="Proteomes" id="UP000052943"/>
    </source>
</evidence>